<dbReference type="EMBL" id="BLIR01000001">
    <property type="protein sequence ID" value="GFE36330.1"/>
    <property type="molecule type" value="Genomic_DNA"/>
</dbReference>
<dbReference type="AlphaFoldDB" id="A0A640ULA8"/>
<evidence type="ECO:0000313" key="2">
    <source>
        <dbReference type="Proteomes" id="UP000431826"/>
    </source>
</evidence>
<dbReference type="GeneID" id="96282177"/>
<sequence length="292" mass="31799">MTPLPLPPVPEPFQLPFHYGALHHLGIDWLVAPGPVRDLLAKHHPDLSAAEFDGRALVSFNYQLYFAQYPFGGGVTQEIEYNIIAFPTTESDRIPQLTYAQYAQGWDQSKLLGIARIHVLCDNPYAISAGRALYAEPKYPGWFEVGLPSLNGPAGETWTVHGKAADTGPDDTLEKSETPLFSLTAALDDLATAPANNTPITGYGTCPDGRVLAGPMNVYQPYRWYDLNAPDHADRVRLTVHAPDSDLGRDIHALLADTPAAGAWTYQSPPVAAHNRPYYLPTSRPADQAASG</sequence>
<dbReference type="Proteomes" id="UP000431826">
    <property type="component" value="Unassembled WGS sequence"/>
</dbReference>
<accession>A0A640ULA8</accession>
<protein>
    <recommendedName>
        <fullName evidence="3">Acetoacetate decarboxylase</fullName>
    </recommendedName>
</protein>
<dbReference type="RefSeq" id="WP_159742652.1">
    <property type="nucleotide sequence ID" value="NZ_BLIR01000001.1"/>
</dbReference>
<reference evidence="1 2" key="1">
    <citation type="submission" date="2019-12" db="EMBL/GenBank/DDBJ databases">
        <title>Whole genome shotgun sequence of Streptomyces tubercidicus NBRC 13090.</title>
        <authorList>
            <person name="Ichikawa N."/>
            <person name="Kimura A."/>
            <person name="Kitahashi Y."/>
            <person name="Komaki H."/>
            <person name="Tamura T."/>
        </authorList>
    </citation>
    <scope>NUCLEOTIDE SEQUENCE [LARGE SCALE GENOMIC DNA]</scope>
    <source>
        <strain evidence="1 2">NBRC 13090</strain>
    </source>
</reference>
<gene>
    <name evidence="1" type="ORF">Stube_10030</name>
</gene>
<organism evidence="1 2">
    <name type="scientific">Streptomyces tubercidicus</name>
    <dbReference type="NCBI Taxonomy" id="47759"/>
    <lineage>
        <taxon>Bacteria</taxon>
        <taxon>Bacillati</taxon>
        <taxon>Actinomycetota</taxon>
        <taxon>Actinomycetes</taxon>
        <taxon>Kitasatosporales</taxon>
        <taxon>Streptomycetaceae</taxon>
        <taxon>Streptomyces</taxon>
    </lineage>
</organism>
<evidence type="ECO:0000313" key="1">
    <source>
        <dbReference type="EMBL" id="GFE36330.1"/>
    </source>
</evidence>
<comment type="caution">
    <text evidence="1">The sequence shown here is derived from an EMBL/GenBank/DDBJ whole genome shotgun (WGS) entry which is preliminary data.</text>
</comment>
<keyword evidence="2" id="KW-1185">Reference proteome</keyword>
<dbReference type="OrthoDB" id="3423940at2"/>
<evidence type="ECO:0008006" key="3">
    <source>
        <dbReference type="Google" id="ProtNLM"/>
    </source>
</evidence>
<proteinExistence type="predicted"/>
<name>A0A640ULA8_9ACTN</name>